<feature type="transmembrane region" description="Helical" evidence="1">
    <location>
        <begin position="28"/>
        <end position="49"/>
    </location>
</feature>
<organism evidence="2 3">
    <name type="scientific">Neoaquamicrobium sediminum</name>
    <dbReference type="NCBI Taxonomy" id="1849104"/>
    <lineage>
        <taxon>Bacteria</taxon>
        <taxon>Pseudomonadati</taxon>
        <taxon>Pseudomonadota</taxon>
        <taxon>Alphaproteobacteria</taxon>
        <taxon>Hyphomicrobiales</taxon>
        <taxon>Phyllobacteriaceae</taxon>
        <taxon>Neoaquamicrobium</taxon>
    </lineage>
</organism>
<comment type="caution">
    <text evidence="2">The sequence shown here is derived from an EMBL/GenBank/DDBJ whole genome shotgun (WGS) entry which is preliminary data.</text>
</comment>
<feature type="transmembrane region" description="Helical" evidence="1">
    <location>
        <begin position="97"/>
        <end position="120"/>
    </location>
</feature>
<keyword evidence="3" id="KW-1185">Reference proteome</keyword>
<feature type="transmembrane region" description="Helical" evidence="1">
    <location>
        <begin position="69"/>
        <end position="85"/>
    </location>
</feature>
<evidence type="ECO:0008006" key="4">
    <source>
        <dbReference type="Google" id="ProtNLM"/>
    </source>
</evidence>
<dbReference type="EMBL" id="JAZHFV010000009">
    <property type="protein sequence ID" value="MEX4010139.1"/>
    <property type="molecule type" value="Genomic_DNA"/>
</dbReference>
<proteinExistence type="predicted"/>
<protein>
    <recommendedName>
        <fullName evidence="4">CPBP family intramembrane metalloprotease</fullName>
    </recommendedName>
</protein>
<dbReference type="Proteomes" id="UP001559025">
    <property type="component" value="Unassembled WGS sequence"/>
</dbReference>
<sequence length="282" mass="30264">MTMSIAEEARFVTIDRRRPLDALVRHEPVFGALGLLMMAAMAPTLFAYAIDGRTFNGVNIWLKPLKFEFSLTVYFLTLAFLARWLPAGIRDRRWYRWFTGTVVVASVAEIVWIGAAAAMGTASHFNTSPIGAAIYPAMGVAATLITSASAVFAWQIWRNGALRMPPAFCESVVLGLALVLPLTLITAGTMSGLGGHGIGGQAGDTGGLMLMGWARDGGDLRVAHFFATHAMHFIPAFALVSVPVFGGADRRPVRIFAALFVAFVAFTLIQALMGRPFLAALG</sequence>
<evidence type="ECO:0000256" key="1">
    <source>
        <dbReference type="SAM" id="Phobius"/>
    </source>
</evidence>
<gene>
    <name evidence="2" type="ORF">V1479_22725</name>
</gene>
<evidence type="ECO:0000313" key="3">
    <source>
        <dbReference type="Proteomes" id="UP001559025"/>
    </source>
</evidence>
<feature type="transmembrane region" description="Helical" evidence="1">
    <location>
        <begin position="132"/>
        <end position="154"/>
    </location>
</feature>
<keyword evidence="1" id="KW-0812">Transmembrane</keyword>
<name>A0ABV3X1I3_9HYPH</name>
<dbReference type="RefSeq" id="WP_368804872.1">
    <property type="nucleotide sequence ID" value="NZ_JAZHFV010000009.1"/>
</dbReference>
<keyword evidence="1" id="KW-0472">Membrane</keyword>
<feature type="transmembrane region" description="Helical" evidence="1">
    <location>
        <begin position="255"/>
        <end position="273"/>
    </location>
</feature>
<accession>A0ABV3X1I3</accession>
<evidence type="ECO:0000313" key="2">
    <source>
        <dbReference type="EMBL" id="MEX4010139.1"/>
    </source>
</evidence>
<keyword evidence="1" id="KW-1133">Transmembrane helix</keyword>
<feature type="transmembrane region" description="Helical" evidence="1">
    <location>
        <begin position="230"/>
        <end position="248"/>
    </location>
</feature>
<reference evidence="2 3" key="1">
    <citation type="submission" date="2024-01" db="EMBL/GenBank/DDBJ databases">
        <title>New evidence supports the origin of RcGTA from prophage.</title>
        <authorList>
            <person name="Xu Y."/>
            <person name="Liu B."/>
            <person name="Chen F."/>
        </authorList>
    </citation>
    <scope>NUCLEOTIDE SEQUENCE [LARGE SCALE GENOMIC DNA]</scope>
    <source>
        <strain evidence="2 3">CBW1107-2</strain>
    </source>
</reference>
<feature type="transmembrane region" description="Helical" evidence="1">
    <location>
        <begin position="166"/>
        <end position="187"/>
    </location>
</feature>